<dbReference type="AlphaFoldDB" id="A0A517R810"/>
<keyword evidence="3" id="KW-1185">Reference proteome</keyword>
<reference evidence="2 3" key="1">
    <citation type="submission" date="2019-02" db="EMBL/GenBank/DDBJ databases">
        <title>Deep-cultivation of Planctomycetes and their phenomic and genomic characterization uncovers novel biology.</title>
        <authorList>
            <person name="Wiegand S."/>
            <person name="Jogler M."/>
            <person name="Boedeker C."/>
            <person name="Pinto D."/>
            <person name="Vollmers J."/>
            <person name="Rivas-Marin E."/>
            <person name="Kohn T."/>
            <person name="Peeters S.H."/>
            <person name="Heuer A."/>
            <person name="Rast P."/>
            <person name="Oberbeckmann S."/>
            <person name="Bunk B."/>
            <person name="Jeske O."/>
            <person name="Meyerdierks A."/>
            <person name="Storesund J.E."/>
            <person name="Kallscheuer N."/>
            <person name="Luecker S."/>
            <person name="Lage O.M."/>
            <person name="Pohl T."/>
            <person name="Merkel B.J."/>
            <person name="Hornburger P."/>
            <person name="Mueller R.-W."/>
            <person name="Bruemmer F."/>
            <person name="Labrenz M."/>
            <person name="Spormann A.M."/>
            <person name="Op den Camp H."/>
            <person name="Overmann J."/>
            <person name="Amann R."/>
            <person name="Jetten M.S.M."/>
            <person name="Mascher T."/>
            <person name="Medema M.H."/>
            <person name="Devos D.P."/>
            <person name="Kaster A.-K."/>
            <person name="Ovreas L."/>
            <person name="Rohde M."/>
            <person name="Galperin M.Y."/>
            <person name="Jogler C."/>
        </authorList>
    </citation>
    <scope>NUCLEOTIDE SEQUENCE [LARGE SCALE GENOMIC DNA]</scope>
    <source>
        <strain evidence="2 3">Pan241w</strain>
    </source>
</reference>
<dbReference type="Gene3D" id="3.40.1580.10">
    <property type="entry name" value="SMI1/KNR4-like"/>
    <property type="match status" value="1"/>
</dbReference>
<accession>A0A517R810</accession>
<sequence>MSEQDWKALLANLNIITNGDKVTPVSTETLVTFERKQGIKLPSSYRSYCRVFGAGQFANLFNIAIPGYSGRSPTYSVEYLSNSQIELADQLAELGTDASQIKRSIFFSFDLIGSNHFFDPEDITDKHKTEYAVYTLFRNCDVQRSAIYFWEFITLSCLGNK</sequence>
<dbReference type="RefSeq" id="WP_145209115.1">
    <property type="nucleotide sequence ID" value="NZ_CP036269.1"/>
</dbReference>
<feature type="domain" description="Knr4/Smi1-like" evidence="1">
    <location>
        <begin position="24"/>
        <end position="155"/>
    </location>
</feature>
<dbReference type="InterPro" id="IPR018958">
    <property type="entry name" value="Knr4/Smi1-like_dom"/>
</dbReference>
<dbReference type="Proteomes" id="UP000317171">
    <property type="component" value="Chromosome"/>
</dbReference>
<dbReference type="SMART" id="SM00860">
    <property type="entry name" value="SMI1_KNR4"/>
    <property type="match status" value="1"/>
</dbReference>
<protein>
    <recommendedName>
        <fullName evidence="1">Knr4/Smi1-like domain-containing protein</fullName>
    </recommendedName>
</protein>
<dbReference type="Pfam" id="PF09346">
    <property type="entry name" value="SMI1_KNR4"/>
    <property type="match status" value="1"/>
</dbReference>
<evidence type="ECO:0000259" key="1">
    <source>
        <dbReference type="SMART" id="SM00860"/>
    </source>
</evidence>
<proteinExistence type="predicted"/>
<dbReference type="EMBL" id="CP036269">
    <property type="protein sequence ID" value="QDT39961.1"/>
    <property type="molecule type" value="Genomic_DNA"/>
</dbReference>
<name>A0A517R810_9PLAN</name>
<gene>
    <name evidence="2" type="ORF">Pan241w_00140</name>
</gene>
<evidence type="ECO:0000313" key="2">
    <source>
        <dbReference type="EMBL" id="QDT39961.1"/>
    </source>
</evidence>
<dbReference type="InterPro" id="IPR037883">
    <property type="entry name" value="Knr4/Smi1-like_sf"/>
</dbReference>
<organism evidence="2 3">
    <name type="scientific">Gimesia alba</name>
    <dbReference type="NCBI Taxonomy" id="2527973"/>
    <lineage>
        <taxon>Bacteria</taxon>
        <taxon>Pseudomonadati</taxon>
        <taxon>Planctomycetota</taxon>
        <taxon>Planctomycetia</taxon>
        <taxon>Planctomycetales</taxon>
        <taxon>Planctomycetaceae</taxon>
        <taxon>Gimesia</taxon>
    </lineage>
</organism>
<dbReference type="OrthoDB" id="574734at2"/>
<dbReference type="SUPFAM" id="SSF160631">
    <property type="entry name" value="SMI1/KNR4-like"/>
    <property type="match status" value="1"/>
</dbReference>
<dbReference type="KEGG" id="gaz:Pan241w_00140"/>
<evidence type="ECO:0000313" key="3">
    <source>
        <dbReference type="Proteomes" id="UP000317171"/>
    </source>
</evidence>